<dbReference type="CDD" id="cd01647">
    <property type="entry name" value="RT_LTR"/>
    <property type="match status" value="1"/>
</dbReference>
<evidence type="ECO:0000259" key="5">
    <source>
        <dbReference type="PROSITE" id="PS50878"/>
    </source>
</evidence>
<dbReference type="InterPro" id="IPR012337">
    <property type="entry name" value="RNaseH-like_sf"/>
</dbReference>
<dbReference type="PANTHER" id="PTHR37984">
    <property type="entry name" value="PROTEIN CBG26694"/>
    <property type="match status" value="1"/>
</dbReference>
<dbReference type="PROSITE" id="PS50994">
    <property type="entry name" value="INTEGRASE"/>
    <property type="match status" value="1"/>
</dbReference>
<keyword evidence="1" id="KW-0378">Hydrolase</keyword>
<dbReference type="InterPro" id="IPR000477">
    <property type="entry name" value="RT_dom"/>
</dbReference>
<dbReference type="InterPro" id="IPR041588">
    <property type="entry name" value="Integrase_H2C2"/>
</dbReference>
<dbReference type="CDD" id="cd05481">
    <property type="entry name" value="retropepsin_like_LTR_1"/>
    <property type="match status" value="1"/>
</dbReference>
<dbReference type="PANTHER" id="PTHR37984:SF7">
    <property type="entry name" value="INTEGRASE CATALYTIC DOMAIN-CONTAINING PROTEIN"/>
    <property type="match status" value="1"/>
</dbReference>
<evidence type="ECO:0000259" key="4">
    <source>
        <dbReference type="PROSITE" id="PS50175"/>
    </source>
</evidence>
<name>A0A8B8D3J6_CRAVI</name>
<evidence type="ECO:0000313" key="8">
    <source>
        <dbReference type="RefSeq" id="XP_022322663.1"/>
    </source>
</evidence>
<dbReference type="Gene3D" id="1.10.340.70">
    <property type="match status" value="1"/>
</dbReference>
<dbReference type="InterPro" id="IPR036397">
    <property type="entry name" value="RNaseH_sf"/>
</dbReference>
<sequence length="1217" mass="139422">MESLIGATPKIDWESGDLPGTWKKFKSHTEFMFNGPLKEKTEEEKCSYLMIWVGEKGRDVYSTWHITNEEKKKLETYYTKFQAYFQPKSNKVFSRYKFQCRVQQENETCEEFVTALKVLVKDCGYANPDEMIRDRVVFGIRSVKIREKLITTGSDLTLNQAIDIANLYELSKAQLKTMNEDPNGNSQGSTTSSEVNHITKQTFKGKRSDIPNCRQCGHRRHDPGEKCPAIGKICSGCGKRNHFERVCESSSTSKPRRGEYGSYRGKSTQQGKFRGKFTAKRSGKRHTVNALNQLESEEDDDTDQENTFFMGMIDASVDTITQNWTTTLQVGDADVQFLLDTGAKCNVLTRNTYHKLNISTPLAKPEAMLSSYSGHKIITDGMIILPVIHDGQSYPVKFYVVNRNAPNILGADTCLKLNLVRSMNTISSSESDILSEPQYAELFQGLGCLPGKYSIKTDPSVIPTVHPPRKVPISLKDKVYEELQRMEQLGVIERQTEPTPWVNSMTVVNKGSKIRICIDPRYLNNAIQREHFPLKTVEDVIENMSGAKYFTKLDAVSGFWQIQLDEQSSRLCTFNSPFGRYRFKRMPFGIKSASEVFQKIMSHMLEDINGAEVIIDDILVWGSSVEEHDQRLRRVLNRAKEYNLKLSRQKCEERKTEVKYVGQVLTQTGVKPDPEKVRAIMMMQKPENRQEILTFLGLVQYLGKFLPRLSDVSASLPPMRLQRLLLAVQKYDLKVQYKPGKLMFVADALSRHYLNETKEELIPEVDVNNITLNQYLPMSADHYKEFQQETLKDASLQQLLNTVLLGWPEQKQNIQSSLLPYWAFRDEISHVDGLLFKGSKLIIPKSMQQKMLDIVHESHLGMVKCKSRARECMYWPGMAAQIEDKVSHCHICAEVQNSNPKEPMTCPELPNRPWSKIASDIFEYQQNHYLLTVDYYSKWPEITILKDLSSRQVINSLKSMYSKYGIPDELISDNGPQYASKEFKDFVNEYGFMHTTSGPLYPKSNGQAERMVQTVKRILKKNKDPYKAIMDYRNTEIQGLGQSPAQLFLGRRLKTTLPTSADLLCPKGSDIHAKLQARQLNYKKFHDSRGTKNLQRVQEGDSVMLKVRDTWKHATVESKLPQPKSFIVSCNGNQYRRNRSMLKKTKSTKPPQETSRKYDFEPPNDDNVKCTEPPNQTRPSTKPTPECPKPPEEPKLSRSGRTIKLPCKFSDYVMQPV</sequence>
<dbReference type="SUPFAM" id="SSF53098">
    <property type="entry name" value="Ribonuclease H-like"/>
    <property type="match status" value="1"/>
</dbReference>
<dbReference type="SUPFAM" id="SSF56672">
    <property type="entry name" value="DNA/RNA polymerases"/>
    <property type="match status" value="1"/>
</dbReference>
<dbReference type="InterPro" id="IPR021109">
    <property type="entry name" value="Peptidase_aspartic_dom_sf"/>
</dbReference>
<dbReference type="Proteomes" id="UP000694844">
    <property type="component" value="Chromosome 3"/>
</dbReference>
<dbReference type="OrthoDB" id="6118683at2759"/>
<organism evidence="7 8">
    <name type="scientific">Crassostrea virginica</name>
    <name type="common">Eastern oyster</name>
    <dbReference type="NCBI Taxonomy" id="6565"/>
    <lineage>
        <taxon>Eukaryota</taxon>
        <taxon>Metazoa</taxon>
        <taxon>Spiralia</taxon>
        <taxon>Lophotrochozoa</taxon>
        <taxon>Mollusca</taxon>
        <taxon>Bivalvia</taxon>
        <taxon>Autobranchia</taxon>
        <taxon>Pteriomorphia</taxon>
        <taxon>Ostreida</taxon>
        <taxon>Ostreoidea</taxon>
        <taxon>Ostreidae</taxon>
        <taxon>Crassostrea</taxon>
    </lineage>
</organism>
<dbReference type="RefSeq" id="XP_022322663.1">
    <property type="nucleotide sequence ID" value="XM_022466955.1"/>
</dbReference>
<accession>A0A8B8D3J6</accession>
<dbReference type="Gene3D" id="3.30.420.10">
    <property type="entry name" value="Ribonuclease H-like superfamily/Ribonuclease H"/>
    <property type="match status" value="1"/>
</dbReference>
<evidence type="ECO:0000256" key="3">
    <source>
        <dbReference type="SAM" id="MobiDB-lite"/>
    </source>
</evidence>
<dbReference type="InterPro" id="IPR043502">
    <property type="entry name" value="DNA/RNA_pol_sf"/>
</dbReference>
<feature type="domain" description="Reverse transcriptase" evidence="5">
    <location>
        <begin position="489"/>
        <end position="665"/>
    </location>
</feature>
<dbReference type="Pfam" id="PF17921">
    <property type="entry name" value="Integrase_H2C2"/>
    <property type="match status" value="1"/>
</dbReference>
<evidence type="ECO:0000313" key="7">
    <source>
        <dbReference type="Proteomes" id="UP000694844"/>
    </source>
</evidence>
<protein>
    <submittedName>
        <fullName evidence="8">Uncharacterized protein K02A2.6-like</fullName>
    </submittedName>
</protein>
<dbReference type="GO" id="GO:0004190">
    <property type="term" value="F:aspartic-type endopeptidase activity"/>
    <property type="evidence" value="ECO:0007669"/>
    <property type="project" value="InterPro"/>
</dbReference>
<dbReference type="Pfam" id="PF00665">
    <property type="entry name" value="rve"/>
    <property type="match status" value="1"/>
</dbReference>
<keyword evidence="7" id="KW-1185">Reference proteome</keyword>
<dbReference type="FunFam" id="3.30.420.10:FF:000063">
    <property type="entry name" value="Retrovirus-related Pol polyprotein from transposon 297-like Protein"/>
    <property type="match status" value="1"/>
</dbReference>
<dbReference type="AlphaFoldDB" id="A0A8B8D3J6"/>
<dbReference type="GO" id="GO:0015074">
    <property type="term" value="P:DNA integration"/>
    <property type="evidence" value="ECO:0007669"/>
    <property type="project" value="InterPro"/>
</dbReference>
<dbReference type="Pfam" id="PF00078">
    <property type="entry name" value="RVT_1"/>
    <property type="match status" value="1"/>
</dbReference>
<dbReference type="Gene3D" id="3.30.70.270">
    <property type="match status" value="2"/>
</dbReference>
<proteinExistence type="predicted"/>
<feature type="coiled-coil region" evidence="2">
    <location>
        <begin position="625"/>
        <end position="652"/>
    </location>
</feature>
<dbReference type="PROSITE" id="PS50878">
    <property type="entry name" value="RT_POL"/>
    <property type="match status" value="1"/>
</dbReference>
<dbReference type="GO" id="GO:0003676">
    <property type="term" value="F:nucleic acid binding"/>
    <property type="evidence" value="ECO:0007669"/>
    <property type="project" value="InterPro"/>
</dbReference>
<feature type="region of interest" description="Disordered" evidence="3">
    <location>
        <begin position="246"/>
        <end position="271"/>
    </location>
</feature>
<feature type="domain" description="Integrase catalytic" evidence="6">
    <location>
        <begin position="909"/>
        <end position="1066"/>
    </location>
</feature>
<dbReference type="InterPro" id="IPR043128">
    <property type="entry name" value="Rev_trsase/Diguanyl_cyclase"/>
</dbReference>
<dbReference type="FunFam" id="1.10.340.70:FF:000003">
    <property type="entry name" value="Protein CBG25708"/>
    <property type="match status" value="1"/>
</dbReference>
<dbReference type="GeneID" id="111124091"/>
<dbReference type="PROSITE" id="PS50175">
    <property type="entry name" value="ASP_PROT_RETROV"/>
    <property type="match status" value="1"/>
</dbReference>
<dbReference type="InterPro" id="IPR001584">
    <property type="entry name" value="Integrase_cat-core"/>
</dbReference>
<feature type="domain" description="Peptidase A2" evidence="4">
    <location>
        <begin position="335"/>
        <end position="413"/>
    </location>
</feature>
<evidence type="ECO:0000256" key="1">
    <source>
        <dbReference type="ARBA" id="ARBA00022801"/>
    </source>
</evidence>
<evidence type="ECO:0000259" key="6">
    <source>
        <dbReference type="PROSITE" id="PS50994"/>
    </source>
</evidence>
<reference evidence="8" key="1">
    <citation type="submission" date="2025-08" db="UniProtKB">
        <authorList>
            <consortium name="RefSeq"/>
        </authorList>
    </citation>
    <scope>IDENTIFICATION</scope>
    <source>
        <tissue evidence="8">Whole sample</tissue>
    </source>
</reference>
<dbReference type="Gene3D" id="3.10.10.10">
    <property type="entry name" value="HIV Type 1 Reverse Transcriptase, subunit A, domain 1"/>
    <property type="match status" value="1"/>
</dbReference>
<evidence type="ECO:0000256" key="2">
    <source>
        <dbReference type="SAM" id="Coils"/>
    </source>
</evidence>
<dbReference type="SUPFAM" id="SSF50630">
    <property type="entry name" value="Acid proteases"/>
    <property type="match status" value="1"/>
</dbReference>
<feature type="compositionally biased region" description="Basic residues" evidence="3">
    <location>
        <begin position="1136"/>
        <end position="1147"/>
    </location>
</feature>
<dbReference type="InterPro" id="IPR001995">
    <property type="entry name" value="Peptidase_A2_cat"/>
</dbReference>
<dbReference type="KEGG" id="cvn:111124091"/>
<gene>
    <name evidence="8" type="primary">LOC111124091</name>
</gene>
<keyword evidence="2" id="KW-0175">Coiled coil</keyword>
<feature type="region of interest" description="Disordered" evidence="3">
    <location>
        <begin position="1131"/>
        <end position="1202"/>
    </location>
</feature>
<dbReference type="InterPro" id="IPR050951">
    <property type="entry name" value="Retrovirus_Pol_polyprotein"/>
</dbReference>
<dbReference type="Gene3D" id="2.40.70.10">
    <property type="entry name" value="Acid Proteases"/>
    <property type="match status" value="1"/>
</dbReference>
<dbReference type="GO" id="GO:0006508">
    <property type="term" value="P:proteolysis"/>
    <property type="evidence" value="ECO:0007669"/>
    <property type="project" value="InterPro"/>
</dbReference>